<comment type="caution">
    <text evidence="3">The sequence shown here is derived from an EMBL/GenBank/DDBJ whole genome shotgun (WGS) entry which is preliminary data.</text>
</comment>
<keyword evidence="4" id="KW-1185">Reference proteome</keyword>
<reference evidence="4" key="1">
    <citation type="journal article" date="2019" name="Int. J. Syst. Evol. Microbiol.">
        <title>The Global Catalogue of Microorganisms (GCM) 10K type strain sequencing project: providing services to taxonomists for standard genome sequencing and annotation.</title>
        <authorList>
            <consortium name="The Broad Institute Genomics Platform"/>
            <consortium name="The Broad Institute Genome Sequencing Center for Infectious Disease"/>
            <person name="Wu L."/>
            <person name="Ma J."/>
        </authorList>
    </citation>
    <scope>NUCLEOTIDE SEQUENCE [LARGE SCALE GENOMIC DNA]</scope>
    <source>
        <strain evidence="4">CGMCC 4.7329</strain>
    </source>
</reference>
<feature type="transmembrane region" description="Helical" evidence="2">
    <location>
        <begin position="171"/>
        <end position="192"/>
    </location>
</feature>
<feature type="transmembrane region" description="Helical" evidence="2">
    <location>
        <begin position="107"/>
        <end position="131"/>
    </location>
</feature>
<evidence type="ECO:0000256" key="1">
    <source>
        <dbReference type="SAM" id="MobiDB-lite"/>
    </source>
</evidence>
<feature type="transmembrane region" description="Helical" evidence="2">
    <location>
        <begin position="60"/>
        <end position="82"/>
    </location>
</feature>
<gene>
    <name evidence="3" type="ORF">GCM10011610_22610</name>
</gene>
<sequence>MPQPPHPSAAAPQAMPGPAGAAPPYPQAGGYPGAHANPLGSPYPVAPGAEARPRPVPQNVLMAFYVMLTGAVVTVLSAAYMLTTIDQIRSDALEASGGVFRGDDLDILVYAGLAGGILTALVTAGLWVWLAFACRAGKNWARVTGTVFFGINVLFSAVAVISTLAAPRADLQSLAFTVVGVVIGLAAVILLWNPRSKAYFAPALPPGYQPYPGPRADGSW</sequence>
<accession>A0ABQ2KAU4</accession>
<name>A0ABQ2KAU4_9NOCA</name>
<feature type="region of interest" description="Disordered" evidence="1">
    <location>
        <begin position="1"/>
        <end position="33"/>
    </location>
</feature>
<evidence type="ECO:0000313" key="4">
    <source>
        <dbReference type="Proteomes" id="UP000658127"/>
    </source>
</evidence>
<dbReference type="EMBL" id="BMNE01000002">
    <property type="protein sequence ID" value="GGN76781.1"/>
    <property type="molecule type" value="Genomic_DNA"/>
</dbReference>
<protein>
    <recommendedName>
        <fullName evidence="5">Integral membrane protein</fullName>
    </recommendedName>
</protein>
<keyword evidence="2" id="KW-1133">Transmembrane helix</keyword>
<organism evidence="3 4">
    <name type="scientific">Nocardia rhizosphaerihabitans</name>
    <dbReference type="NCBI Taxonomy" id="1691570"/>
    <lineage>
        <taxon>Bacteria</taxon>
        <taxon>Bacillati</taxon>
        <taxon>Actinomycetota</taxon>
        <taxon>Actinomycetes</taxon>
        <taxon>Mycobacteriales</taxon>
        <taxon>Nocardiaceae</taxon>
        <taxon>Nocardia</taxon>
    </lineage>
</organism>
<keyword evidence="2" id="KW-0472">Membrane</keyword>
<feature type="transmembrane region" description="Helical" evidence="2">
    <location>
        <begin position="143"/>
        <end position="165"/>
    </location>
</feature>
<evidence type="ECO:0000256" key="2">
    <source>
        <dbReference type="SAM" id="Phobius"/>
    </source>
</evidence>
<feature type="compositionally biased region" description="Low complexity" evidence="1">
    <location>
        <begin position="8"/>
        <end position="20"/>
    </location>
</feature>
<proteinExistence type="predicted"/>
<dbReference type="Proteomes" id="UP000658127">
    <property type="component" value="Unassembled WGS sequence"/>
</dbReference>
<evidence type="ECO:0000313" key="3">
    <source>
        <dbReference type="EMBL" id="GGN76781.1"/>
    </source>
</evidence>
<keyword evidence="2" id="KW-0812">Transmembrane</keyword>
<evidence type="ECO:0008006" key="5">
    <source>
        <dbReference type="Google" id="ProtNLM"/>
    </source>
</evidence>